<feature type="domain" description="C2H2-type" evidence="6">
    <location>
        <begin position="211"/>
        <end position="239"/>
    </location>
</feature>
<accession>A0A8J2W141</accession>
<dbReference type="Pfam" id="PF00096">
    <property type="entry name" value="zf-C2H2"/>
    <property type="match status" value="2"/>
</dbReference>
<dbReference type="GO" id="GO:0005634">
    <property type="term" value="C:nucleus"/>
    <property type="evidence" value="ECO:0007669"/>
    <property type="project" value="TreeGrafter"/>
</dbReference>
<comment type="caution">
    <text evidence="7">The sequence shown here is derived from an EMBL/GenBank/DDBJ whole genome shotgun (WGS) entry which is preliminary data.</text>
</comment>
<feature type="domain" description="C2H2-type" evidence="6">
    <location>
        <begin position="514"/>
        <end position="542"/>
    </location>
</feature>
<evidence type="ECO:0000256" key="2">
    <source>
        <dbReference type="ARBA" id="ARBA00022737"/>
    </source>
</evidence>
<feature type="domain" description="C2H2-type" evidence="6">
    <location>
        <begin position="1166"/>
        <end position="1193"/>
    </location>
</feature>
<keyword evidence="3 5" id="KW-0863">Zinc-finger</keyword>
<organism evidence="7 8">
    <name type="scientific">Danaus chrysippus</name>
    <name type="common">African queen</name>
    <dbReference type="NCBI Taxonomy" id="151541"/>
    <lineage>
        <taxon>Eukaryota</taxon>
        <taxon>Metazoa</taxon>
        <taxon>Ecdysozoa</taxon>
        <taxon>Arthropoda</taxon>
        <taxon>Hexapoda</taxon>
        <taxon>Insecta</taxon>
        <taxon>Pterygota</taxon>
        <taxon>Neoptera</taxon>
        <taxon>Endopterygota</taxon>
        <taxon>Lepidoptera</taxon>
        <taxon>Glossata</taxon>
        <taxon>Ditrysia</taxon>
        <taxon>Papilionoidea</taxon>
        <taxon>Nymphalidae</taxon>
        <taxon>Danainae</taxon>
        <taxon>Danaini</taxon>
        <taxon>Danaina</taxon>
        <taxon>Danaus</taxon>
        <taxon>Anosia</taxon>
    </lineage>
</organism>
<feature type="domain" description="C2H2-type" evidence="6">
    <location>
        <begin position="921"/>
        <end position="949"/>
    </location>
</feature>
<feature type="domain" description="C2H2-type" evidence="6">
    <location>
        <begin position="739"/>
        <end position="770"/>
    </location>
</feature>
<dbReference type="GO" id="GO:0000981">
    <property type="term" value="F:DNA-binding transcription factor activity, RNA polymerase II-specific"/>
    <property type="evidence" value="ECO:0007669"/>
    <property type="project" value="TreeGrafter"/>
</dbReference>
<feature type="domain" description="C2H2-type" evidence="6">
    <location>
        <begin position="484"/>
        <end position="512"/>
    </location>
</feature>
<dbReference type="SUPFAM" id="SSF57667">
    <property type="entry name" value="beta-beta-alpha zinc fingers"/>
    <property type="match status" value="8"/>
</dbReference>
<reference evidence="7" key="1">
    <citation type="submission" date="2021-09" db="EMBL/GenBank/DDBJ databases">
        <authorList>
            <person name="Martin H S."/>
        </authorList>
    </citation>
    <scope>NUCLEOTIDE SEQUENCE</scope>
</reference>
<dbReference type="Gene3D" id="3.30.160.60">
    <property type="entry name" value="Classic Zinc Finger"/>
    <property type="match status" value="16"/>
</dbReference>
<feature type="domain" description="C2H2-type" evidence="6">
    <location>
        <begin position="1741"/>
        <end position="1769"/>
    </location>
</feature>
<evidence type="ECO:0000256" key="4">
    <source>
        <dbReference type="ARBA" id="ARBA00022833"/>
    </source>
</evidence>
<feature type="domain" description="C2H2-type" evidence="6">
    <location>
        <begin position="155"/>
        <end position="183"/>
    </location>
</feature>
<dbReference type="Pfam" id="PF13912">
    <property type="entry name" value="zf-C2H2_6"/>
    <property type="match status" value="2"/>
</dbReference>
<feature type="domain" description="C2H2-type" evidence="6">
    <location>
        <begin position="1801"/>
        <end position="1828"/>
    </location>
</feature>
<dbReference type="InterPro" id="IPR036236">
    <property type="entry name" value="Znf_C2H2_sf"/>
</dbReference>
<keyword evidence="1" id="KW-0479">Metal-binding</keyword>
<keyword evidence="4" id="KW-0862">Zinc</keyword>
<proteinExistence type="predicted"/>
<evidence type="ECO:0000256" key="3">
    <source>
        <dbReference type="ARBA" id="ARBA00022771"/>
    </source>
</evidence>
<dbReference type="PROSITE" id="PS50157">
    <property type="entry name" value="ZINC_FINGER_C2H2_2"/>
    <property type="match status" value="21"/>
</dbReference>
<dbReference type="GO" id="GO:0008270">
    <property type="term" value="F:zinc ion binding"/>
    <property type="evidence" value="ECO:0007669"/>
    <property type="project" value="UniProtKB-KW"/>
</dbReference>
<evidence type="ECO:0000313" key="8">
    <source>
        <dbReference type="Proteomes" id="UP000789524"/>
    </source>
</evidence>
<feature type="domain" description="C2H2-type" evidence="6">
    <location>
        <begin position="429"/>
        <end position="457"/>
    </location>
</feature>
<feature type="domain" description="C2H2-type" evidence="6">
    <location>
        <begin position="1771"/>
        <end position="1799"/>
    </location>
</feature>
<feature type="domain" description="C2H2-type" evidence="6">
    <location>
        <begin position="1685"/>
        <end position="1707"/>
    </location>
</feature>
<evidence type="ECO:0000256" key="1">
    <source>
        <dbReference type="ARBA" id="ARBA00022723"/>
    </source>
</evidence>
<dbReference type="EMBL" id="CAKASE010000073">
    <property type="protein sequence ID" value="CAG9574921.1"/>
    <property type="molecule type" value="Genomic_DNA"/>
</dbReference>
<feature type="domain" description="C2H2-type" evidence="6">
    <location>
        <begin position="1374"/>
        <end position="1402"/>
    </location>
</feature>
<dbReference type="Proteomes" id="UP000789524">
    <property type="component" value="Unassembled WGS sequence"/>
</dbReference>
<feature type="domain" description="C2H2-type" evidence="6">
    <location>
        <begin position="542"/>
        <end position="569"/>
    </location>
</feature>
<evidence type="ECO:0000259" key="6">
    <source>
        <dbReference type="PROSITE" id="PS50157"/>
    </source>
</evidence>
<dbReference type="FunFam" id="3.30.160.60:FF:000100">
    <property type="entry name" value="Zinc finger 45-like"/>
    <property type="match status" value="1"/>
</dbReference>
<feature type="domain" description="C2H2-type" evidence="6">
    <location>
        <begin position="1567"/>
        <end position="1594"/>
    </location>
</feature>
<feature type="domain" description="C2H2-type" evidence="6">
    <location>
        <begin position="1712"/>
        <end position="1736"/>
    </location>
</feature>
<dbReference type="SMART" id="SM00355">
    <property type="entry name" value="ZnF_C2H2"/>
    <property type="match status" value="46"/>
</dbReference>
<protein>
    <submittedName>
        <fullName evidence="7">(African queen) hypothetical protein</fullName>
    </submittedName>
</protein>
<feature type="domain" description="C2H2-type" evidence="6">
    <location>
        <begin position="1192"/>
        <end position="1223"/>
    </location>
</feature>
<evidence type="ECO:0000313" key="7">
    <source>
        <dbReference type="EMBL" id="CAG9574921.1"/>
    </source>
</evidence>
<feature type="domain" description="C2H2-type" evidence="6">
    <location>
        <begin position="1463"/>
        <end position="1491"/>
    </location>
</feature>
<dbReference type="PANTHER" id="PTHR24379:SF121">
    <property type="entry name" value="C2H2-TYPE DOMAIN-CONTAINING PROTEIN"/>
    <property type="match status" value="1"/>
</dbReference>
<feature type="domain" description="C2H2-type" evidence="6">
    <location>
        <begin position="1852"/>
        <end position="1880"/>
    </location>
</feature>
<feature type="domain" description="C2H2-type" evidence="6">
    <location>
        <begin position="1826"/>
        <end position="1849"/>
    </location>
</feature>
<keyword evidence="2" id="KW-0677">Repeat</keyword>
<sequence>MNGILSVLDTLSHARRNAEVVVKYSTAYPFRLPENSLMCVYCCEMYTDTAQFRSHMHDEHQTFKVETAFAHCNEGYLKADCTDLKCRICWEAFKKLDDVAKHINDVHNIEILFEFHIGIQPFKFDDEKLLCGICDRNFPCLRQLSRHMTCHYQNYTCEECGKSYTTNSSLQQHIRFSHISNKRICRRCKKTFNSLVDKREHVKSSSKCWAYQCSICGVRFMTWTMKEQHLEKVHGHAKKTHKCPECATIFLTRNAYRNHFATIHAGINFVCSYCVTDPVSSKQMAKRNAQLVLQYSTAYPFRTRGNLMLCVYCCEEYADPKDYRSHMDRTHESFTISTAFAHVGRSKEYLKVDLSDLKCRLCLTPCNNLEEIALHIRNHHGINNIDTNFDIGMHPYKIDIDRWSCFLCNKKMASLTKLCRHTTCHYQKYTCDVCGRSYLTYEALKYHIRCSHSGNYVCRKCWTDFPTLEKKREHVKNSKACWGFICLSCGERFKSWESKQRHLVDVHGAPKKMFTCPDCEETFDSRKHFYNHFKLNHSDETFVCSCCGLKFTTKSQLEEHRSCHTGEKPYRNTLEIRGRRENESEKKKIVLVYQTPQRRNAELILRHSTAYPFKTRFSQILCAYCHDEYNTLSSLRYHMKNEHKTSDFKNVFYRTKDNLIKVDITNLKCNICNESIQDIDTLMGHLSREHNKPVKFNSRFGVLPYKQNVSDHWVCVYCQRTYIEFVQFKRHIASHFMNFSCDKCGTTFISDHALRDHRRQVKCFRTAYKPRNGKVMRPRSNAEIILQCSTACPFRTWKSNFNCVFCRVQSNDPSILRSHVATRHENYDVQAAFYKKLGKEFLKIDITDLQCKLCFMPITNFENLTYHLMNDHQQPINSDAQLGVLPFRLNDGSVWKCTMCPNVFKDFVSLNKHTSEHFQNYVCDTCGEGFITESAMIAHTKVPHENKYSCSRCVATFCALEERNIHVKTQHTSTPYMCVYCKDKPRFANWELRKKHLMEVHNYKTGADKYECATCQKSFKTRPTKDIDGLNEKERKQKKGLFERSVKHNPQRRNAVLVLRHSTAIPFKTRFNRILCSYCHDEFQPMEALRIHIKEKHINADFNSAFYKVVDDLKIDISHFKCNLCSRDIENVETFMNHLSGDHGKPVNFDVPFGVLPYRQNETGSWLCLHCDKIYPEFSQINSHLRTHAKISTCDKCGATFLSEHGLKQHERNFQCYKATYKPRFGKALKHKYNTEIILQCSTACPFRTWGQNFNCVFCRVQSNDPNGLRAHMASRHANFDIQLVFSRKLRKEFLKVDITDLQCKLCFMHIDTLDDLLTHLKNDHKQPVNIDVQPGVLPFKLNDGSCWQCAICKIQFSDFISLKKHTAEHYQNYVCDTCGEGFITEVALRAHTKIPHDNKYTCSRCVATFSTLEERSVHIKTQHTNLPYMCTYCKDKPRFATWELRKRHLYEIHNYKSGAEMYECTTCHMMFKTRSQKYHHNVKVHRTKKEIDFGFSCGRSRETENVTDINILQQSHLDTDNDIKVGEKRKYQKSARSQARFMTKKNASSILECWSGIPFRWKKNRFKCAYCEENFNECSDLRAHVRLCSIQNSVGSIFSKFKEMTLINMDVSEAVCRICSEPFRELDGMREHVIRHGYELDISHPDGVIPFCLTKESWSCVLCRETFNNFLKLYEHMNTHYQYHICSICGKGYMTGPRLRKHLELHITGTFPCDKCKKVFTKRTGRDNHKAYAHAKGPRYECPQCNMRFEGYYDRMNHLKQAHREKEVKYGCSHCDLSFKTSGKRAIHVKTVHFPRQSNFSCPYCKTLFKTAFGMKRHMVKHNGETCTVCGESFTKSKALKEHLAGHADGLRCKWCGNSFKEAALLLTHLREKHPEVDELMMSGLVNV</sequence>
<gene>
    <name evidence="7" type="ORF">DCHRY22_LOCUS11120</name>
</gene>
<dbReference type="PANTHER" id="PTHR24379">
    <property type="entry name" value="KRAB AND ZINC FINGER DOMAIN-CONTAINING"/>
    <property type="match status" value="1"/>
</dbReference>
<dbReference type="PROSITE" id="PS00028">
    <property type="entry name" value="ZINC_FINGER_C2H2_1"/>
    <property type="match status" value="27"/>
</dbReference>
<evidence type="ECO:0000256" key="5">
    <source>
        <dbReference type="PROSITE-ProRule" id="PRU00042"/>
    </source>
</evidence>
<dbReference type="GO" id="GO:0000977">
    <property type="term" value="F:RNA polymerase II transcription regulatory region sequence-specific DNA binding"/>
    <property type="evidence" value="ECO:0007669"/>
    <property type="project" value="TreeGrafter"/>
</dbReference>
<dbReference type="OrthoDB" id="3069995at2759"/>
<keyword evidence="8" id="KW-1185">Reference proteome</keyword>
<dbReference type="InterPro" id="IPR013087">
    <property type="entry name" value="Znf_C2H2_type"/>
</dbReference>
<feature type="domain" description="C2H2-type" evidence="6">
    <location>
        <begin position="241"/>
        <end position="269"/>
    </location>
</feature>
<name>A0A8J2W141_9NEOP</name>